<dbReference type="RefSeq" id="WP_191055344.1">
    <property type="nucleotide sequence ID" value="NZ_JACXRZ010000045.1"/>
</dbReference>
<reference evidence="2 3" key="1">
    <citation type="submission" date="2020-09" db="EMBL/GenBank/DDBJ databases">
        <title>Actinomycete isolated from the Camponotus japonicus Mayr.</title>
        <authorList>
            <person name="Gong X."/>
        </authorList>
    </citation>
    <scope>NUCLEOTIDE SEQUENCE [LARGE SCALE GENOMIC DNA]</scope>
    <source>
        <strain evidence="2 3">2C-HV3</strain>
    </source>
</reference>
<dbReference type="Proteomes" id="UP000653231">
    <property type="component" value="Unassembled WGS sequence"/>
</dbReference>
<feature type="region of interest" description="Disordered" evidence="1">
    <location>
        <begin position="165"/>
        <end position="201"/>
    </location>
</feature>
<sequence length="201" mass="21977">MSDQIVTLLAVFVGALTSFAATTIGDRLRFRREQARLWTNKKLDVYADFLGSVKAANQVTRRVAAGRGMGKRVPALSGDDALTRLADAEARRASASEMVTLVGSAEVVAAVRTLNQEVRRLQWIAQGVLQADEATWEACNHAYVAALNAVHESIRRDLRIPGASSPREIRTPYVPDLPSVDETIPVPEDATVTEDQNVRRP</sequence>
<organism evidence="2 3">
    <name type="scientific">Microbispora bryophytorum subsp. camponoti</name>
    <dbReference type="NCBI Taxonomy" id="1677852"/>
    <lineage>
        <taxon>Bacteria</taxon>
        <taxon>Bacillati</taxon>
        <taxon>Actinomycetota</taxon>
        <taxon>Actinomycetes</taxon>
        <taxon>Streptosporangiales</taxon>
        <taxon>Streptosporangiaceae</taxon>
        <taxon>Microbispora</taxon>
    </lineage>
</organism>
<dbReference type="EMBL" id="JACXRZ010000045">
    <property type="protein sequence ID" value="MBD3148238.1"/>
    <property type="molecule type" value="Genomic_DNA"/>
</dbReference>
<evidence type="ECO:0000313" key="3">
    <source>
        <dbReference type="Proteomes" id="UP000653231"/>
    </source>
</evidence>
<comment type="caution">
    <text evidence="2">The sequence shown here is derived from an EMBL/GenBank/DDBJ whole genome shotgun (WGS) entry which is preliminary data.</text>
</comment>
<evidence type="ECO:0000256" key="1">
    <source>
        <dbReference type="SAM" id="MobiDB-lite"/>
    </source>
</evidence>
<keyword evidence="3" id="KW-1185">Reference proteome</keyword>
<protein>
    <recommendedName>
        <fullName evidence="4">Secreted protein</fullName>
    </recommendedName>
</protein>
<evidence type="ECO:0008006" key="4">
    <source>
        <dbReference type="Google" id="ProtNLM"/>
    </source>
</evidence>
<accession>A0ABR8LI37</accession>
<evidence type="ECO:0000313" key="2">
    <source>
        <dbReference type="EMBL" id="MBD3148238.1"/>
    </source>
</evidence>
<gene>
    <name evidence="2" type="ORF">IEQ31_34415</name>
</gene>
<name>A0ABR8LI37_9ACTN</name>
<proteinExistence type="predicted"/>